<dbReference type="CDD" id="cd06928">
    <property type="entry name" value="RNAP_alpha_NTD"/>
    <property type="match status" value="1"/>
</dbReference>
<evidence type="ECO:0000256" key="6">
    <source>
        <dbReference type="ARBA" id="ARBA00022695"/>
    </source>
</evidence>
<evidence type="ECO:0000256" key="4">
    <source>
        <dbReference type="ARBA" id="ARBA00022478"/>
    </source>
</evidence>
<dbReference type="GO" id="GO:0000428">
    <property type="term" value="C:DNA-directed RNA polymerase complex"/>
    <property type="evidence" value="ECO:0007669"/>
    <property type="project" value="UniProtKB-KW"/>
</dbReference>
<dbReference type="EC" id="2.7.7.6" evidence="2 11"/>
<keyword evidence="5 11" id="KW-0808">Transferase</keyword>
<feature type="region of interest" description="Alpha C-terminal domain (alpha-CTD)" evidence="11">
    <location>
        <begin position="254"/>
        <end position="331"/>
    </location>
</feature>
<comment type="catalytic activity">
    <reaction evidence="10 11">
        <text>RNA(n) + a ribonucleoside 5'-triphosphate = RNA(n+1) + diphosphate</text>
        <dbReference type="Rhea" id="RHEA:21248"/>
        <dbReference type="Rhea" id="RHEA-COMP:14527"/>
        <dbReference type="Rhea" id="RHEA-COMP:17342"/>
        <dbReference type="ChEBI" id="CHEBI:33019"/>
        <dbReference type="ChEBI" id="CHEBI:61557"/>
        <dbReference type="ChEBI" id="CHEBI:140395"/>
        <dbReference type="EC" id="2.7.7.6"/>
    </reaction>
</comment>
<dbReference type="FunFam" id="2.170.120.12:FF:000001">
    <property type="entry name" value="DNA-directed RNA polymerase subunit alpha"/>
    <property type="match status" value="1"/>
</dbReference>
<dbReference type="InterPro" id="IPR036603">
    <property type="entry name" value="RBP11-like"/>
</dbReference>
<dbReference type="NCBIfam" id="NF003516">
    <property type="entry name" value="PRK05182.2-2"/>
    <property type="match status" value="1"/>
</dbReference>
<dbReference type="NCBIfam" id="TIGR02027">
    <property type="entry name" value="rpoA"/>
    <property type="match status" value="1"/>
</dbReference>
<reference evidence="13" key="2">
    <citation type="submission" date="2020-09" db="EMBL/GenBank/DDBJ databases">
        <authorList>
            <person name="Sun Q."/>
            <person name="Zhou Y."/>
        </authorList>
    </citation>
    <scope>NUCLEOTIDE SEQUENCE</scope>
    <source>
        <strain evidence="13">CGMCC 1.15448</strain>
    </source>
</reference>
<evidence type="ECO:0000256" key="9">
    <source>
        <dbReference type="ARBA" id="ARBA00033070"/>
    </source>
</evidence>
<feature type="domain" description="DNA-directed RNA polymerase RpoA/D/Rpb3-type" evidence="12">
    <location>
        <begin position="21"/>
        <end position="232"/>
    </location>
</feature>
<dbReference type="InterPro" id="IPR011260">
    <property type="entry name" value="RNAP_asu_C"/>
</dbReference>
<evidence type="ECO:0000256" key="1">
    <source>
        <dbReference type="ARBA" id="ARBA00007123"/>
    </source>
</evidence>
<dbReference type="Gene3D" id="3.30.1360.10">
    <property type="entry name" value="RNA polymerase, RBP11-like subunit"/>
    <property type="match status" value="1"/>
</dbReference>
<evidence type="ECO:0000256" key="10">
    <source>
        <dbReference type="ARBA" id="ARBA00048552"/>
    </source>
</evidence>
<comment type="domain">
    <text evidence="11">The N-terminal domain is essential for RNAP assembly and basal transcription, whereas the C-terminal domain is involved in interaction with transcriptional regulators and with upstream promoter elements.</text>
</comment>
<evidence type="ECO:0000256" key="2">
    <source>
        <dbReference type="ARBA" id="ARBA00012418"/>
    </source>
</evidence>
<dbReference type="InterPro" id="IPR011263">
    <property type="entry name" value="DNA-dir_RNA_pol_RpoA/D/Rpb3"/>
</dbReference>
<accession>A0A8J2XQ74</accession>
<protein>
    <recommendedName>
        <fullName evidence="3 11">DNA-directed RNA polymerase subunit alpha</fullName>
        <shortName evidence="11">RNAP subunit alpha</shortName>
        <ecNumber evidence="2 11">2.7.7.6</ecNumber>
    </recommendedName>
    <alternativeName>
        <fullName evidence="9 11">RNA polymerase subunit alpha</fullName>
    </alternativeName>
    <alternativeName>
        <fullName evidence="8 11">Transcriptase subunit alpha</fullName>
    </alternativeName>
</protein>
<dbReference type="Proteomes" id="UP000607559">
    <property type="component" value="Unassembled WGS sequence"/>
</dbReference>
<comment type="function">
    <text evidence="11">DNA-dependent RNA polymerase catalyzes the transcription of DNA into RNA using the four ribonucleoside triphosphates as substrates.</text>
</comment>
<dbReference type="SUPFAM" id="SSF55257">
    <property type="entry name" value="RBP11-like subunits of RNA polymerase"/>
    <property type="match status" value="1"/>
</dbReference>
<keyword evidence="4 11" id="KW-0240">DNA-directed RNA polymerase</keyword>
<dbReference type="NCBIfam" id="NF003519">
    <property type="entry name" value="PRK05182.2-5"/>
    <property type="match status" value="1"/>
</dbReference>
<dbReference type="EMBL" id="BMJC01000001">
    <property type="protein sequence ID" value="GGA91006.1"/>
    <property type="molecule type" value="Genomic_DNA"/>
</dbReference>
<evidence type="ECO:0000313" key="14">
    <source>
        <dbReference type="Proteomes" id="UP000607559"/>
    </source>
</evidence>
<dbReference type="SUPFAM" id="SSF47789">
    <property type="entry name" value="C-terminal domain of RNA polymerase alpha subunit"/>
    <property type="match status" value="1"/>
</dbReference>
<evidence type="ECO:0000256" key="3">
    <source>
        <dbReference type="ARBA" id="ARBA00015972"/>
    </source>
</evidence>
<keyword evidence="6 11" id="KW-0548">Nucleotidyltransferase</keyword>
<comment type="caution">
    <text evidence="13">The sequence shown here is derived from an EMBL/GenBank/DDBJ whole genome shotgun (WGS) entry which is preliminary data.</text>
</comment>
<comment type="similarity">
    <text evidence="1 11">Belongs to the RNA polymerase alpha chain family.</text>
</comment>
<dbReference type="GO" id="GO:0003899">
    <property type="term" value="F:DNA-directed RNA polymerase activity"/>
    <property type="evidence" value="ECO:0007669"/>
    <property type="project" value="UniProtKB-UniRule"/>
</dbReference>
<dbReference type="SMART" id="SM00662">
    <property type="entry name" value="RPOLD"/>
    <property type="match status" value="1"/>
</dbReference>
<dbReference type="Pfam" id="PF03118">
    <property type="entry name" value="RNA_pol_A_CTD"/>
    <property type="match status" value="1"/>
</dbReference>
<proteinExistence type="inferred from homology"/>
<dbReference type="InterPro" id="IPR036643">
    <property type="entry name" value="RNApol_insert_sf"/>
</dbReference>
<evidence type="ECO:0000259" key="12">
    <source>
        <dbReference type="SMART" id="SM00662"/>
    </source>
</evidence>
<evidence type="ECO:0000256" key="11">
    <source>
        <dbReference type="HAMAP-Rule" id="MF_00059"/>
    </source>
</evidence>
<dbReference type="AlphaFoldDB" id="A0A8J2XQ74"/>
<evidence type="ECO:0000256" key="7">
    <source>
        <dbReference type="ARBA" id="ARBA00023163"/>
    </source>
</evidence>
<comment type="subunit">
    <text evidence="11">Homodimer. The RNAP catalytic core consists of 2 alpha, 1 beta, 1 beta' and 1 omega subunit. When a sigma factor is associated with the core the holoenzyme is formed, which can initiate transcription.</text>
</comment>
<evidence type="ECO:0000256" key="5">
    <source>
        <dbReference type="ARBA" id="ARBA00022679"/>
    </source>
</evidence>
<feature type="region of interest" description="Alpha N-terminal domain (alpha-NTD)" evidence="11">
    <location>
        <begin position="1"/>
        <end position="238"/>
    </location>
</feature>
<evidence type="ECO:0000313" key="13">
    <source>
        <dbReference type="EMBL" id="GGA91006.1"/>
    </source>
</evidence>
<dbReference type="RefSeq" id="WP_188929696.1">
    <property type="nucleotide sequence ID" value="NZ_BMJC01000001.1"/>
</dbReference>
<dbReference type="Pfam" id="PF01000">
    <property type="entry name" value="RNA_pol_A_bac"/>
    <property type="match status" value="1"/>
</dbReference>
<dbReference type="NCBIfam" id="NF003513">
    <property type="entry name" value="PRK05182.1-2"/>
    <property type="match status" value="1"/>
</dbReference>
<dbReference type="SUPFAM" id="SSF56553">
    <property type="entry name" value="Insert subdomain of RNA polymerase alpha subunit"/>
    <property type="match status" value="1"/>
</dbReference>
<reference evidence="13" key="1">
    <citation type="journal article" date="2014" name="Int. J. Syst. Evol. Microbiol.">
        <title>Complete genome sequence of Corynebacterium casei LMG S-19264T (=DSM 44701T), isolated from a smear-ripened cheese.</title>
        <authorList>
            <consortium name="US DOE Joint Genome Institute (JGI-PGF)"/>
            <person name="Walter F."/>
            <person name="Albersmeier A."/>
            <person name="Kalinowski J."/>
            <person name="Ruckert C."/>
        </authorList>
    </citation>
    <scope>NUCLEOTIDE SEQUENCE</scope>
    <source>
        <strain evidence="13">CGMCC 1.15448</strain>
    </source>
</reference>
<sequence>MAILNFQKPDKIILQKATDFEAQFEFRPLEPGYGVTIGNALRRVLLSSLEGYAIIGVKIEGADHEFATLKGVTEDVVEIILNLKQVRFKKKVEHEVAQEKITLSLKNKTEFTAGTLGEATPSFEVMNPGLLICTLDSSAKLDIEITIGKGRGYVPAEDNKPKDAPFGYIPTDAIFTPIKNVKYSIENTRVEQRTDFEKLIMEVSTDGTIHPEEAVKQASRILIQHLMIITDENITFDNKEEKKEDLVDEQTLQLRKILKTPLEDLDLSVRAFNCLKAAKINSLSELVTYEQEDLMKFRNFGQKSLAEIEQVLGERGLHFGMDLGKLKVDDE</sequence>
<dbReference type="InterPro" id="IPR011262">
    <property type="entry name" value="DNA-dir_RNA_pol_insert"/>
</dbReference>
<dbReference type="InterPro" id="IPR011773">
    <property type="entry name" value="DNA-dir_RpoA"/>
</dbReference>
<dbReference type="Gene3D" id="2.170.120.12">
    <property type="entry name" value="DNA-directed RNA polymerase, insert domain"/>
    <property type="match status" value="1"/>
</dbReference>
<organism evidence="13 14">
    <name type="scientific">Puia dinghuensis</name>
    <dbReference type="NCBI Taxonomy" id="1792502"/>
    <lineage>
        <taxon>Bacteria</taxon>
        <taxon>Pseudomonadati</taxon>
        <taxon>Bacteroidota</taxon>
        <taxon>Chitinophagia</taxon>
        <taxon>Chitinophagales</taxon>
        <taxon>Chitinophagaceae</taxon>
        <taxon>Puia</taxon>
    </lineage>
</organism>
<name>A0A8J2XQ74_9BACT</name>
<keyword evidence="7 11" id="KW-0804">Transcription</keyword>
<dbReference type="GO" id="GO:0005737">
    <property type="term" value="C:cytoplasm"/>
    <property type="evidence" value="ECO:0007669"/>
    <property type="project" value="UniProtKB-ARBA"/>
</dbReference>
<dbReference type="Pfam" id="PF01193">
    <property type="entry name" value="RNA_pol_L"/>
    <property type="match status" value="1"/>
</dbReference>
<keyword evidence="14" id="KW-1185">Reference proteome</keyword>
<evidence type="ECO:0000256" key="8">
    <source>
        <dbReference type="ARBA" id="ARBA00032524"/>
    </source>
</evidence>
<dbReference type="GO" id="GO:0006351">
    <property type="term" value="P:DNA-templated transcription"/>
    <property type="evidence" value="ECO:0007669"/>
    <property type="project" value="UniProtKB-UniRule"/>
</dbReference>
<dbReference type="Gene3D" id="1.10.150.20">
    <property type="entry name" value="5' to 3' exonuclease, C-terminal subdomain"/>
    <property type="match status" value="1"/>
</dbReference>
<dbReference type="GO" id="GO:0003677">
    <property type="term" value="F:DNA binding"/>
    <property type="evidence" value="ECO:0007669"/>
    <property type="project" value="UniProtKB-UniRule"/>
</dbReference>
<dbReference type="HAMAP" id="MF_00059">
    <property type="entry name" value="RNApol_bact_RpoA"/>
    <property type="match status" value="1"/>
</dbReference>
<dbReference type="GO" id="GO:0046983">
    <property type="term" value="F:protein dimerization activity"/>
    <property type="evidence" value="ECO:0007669"/>
    <property type="project" value="InterPro"/>
</dbReference>
<gene>
    <name evidence="11 13" type="primary">rpoA</name>
    <name evidence="13" type="ORF">GCM10011511_12890</name>
</gene>